<keyword evidence="6" id="KW-0804">Transcription</keyword>
<protein>
    <submittedName>
        <fullName evidence="9">Fur family transcriptional regulator, ferric uptake regulator</fullName>
    </submittedName>
</protein>
<feature type="binding site" evidence="8">
    <location>
        <position position="125"/>
    </location>
    <ligand>
        <name>Fe cation</name>
        <dbReference type="ChEBI" id="CHEBI:24875"/>
    </ligand>
</feature>
<keyword evidence="2" id="KW-0678">Repressor</keyword>
<evidence type="ECO:0000313" key="10">
    <source>
        <dbReference type="Proteomes" id="UP000199337"/>
    </source>
</evidence>
<keyword evidence="8" id="KW-0408">Iron</keyword>
<dbReference type="CDD" id="cd07153">
    <property type="entry name" value="Fur_like"/>
    <property type="match status" value="1"/>
</dbReference>
<dbReference type="GO" id="GO:0008270">
    <property type="term" value="F:zinc ion binding"/>
    <property type="evidence" value="ECO:0007669"/>
    <property type="project" value="TreeGrafter"/>
</dbReference>
<evidence type="ECO:0000313" key="9">
    <source>
        <dbReference type="EMBL" id="SFG68778.1"/>
    </source>
</evidence>
<comment type="cofactor">
    <cofactor evidence="7">
        <name>Zn(2+)</name>
        <dbReference type="ChEBI" id="CHEBI:29105"/>
    </cofactor>
    <text evidence="7">Binds 1 zinc ion per subunit.</text>
</comment>
<keyword evidence="3 7" id="KW-0862">Zinc</keyword>
<evidence type="ECO:0000256" key="4">
    <source>
        <dbReference type="ARBA" id="ARBA00023015"/>
    </source>
</evidence>
<dbReference type="Gene3D" id="3.30.1490.190">
    <property type="match status" value="1"/>
</dbReference>
<dbReference type="EMBL" id="FOOX01000008">
    <property type="protein sequence ID" value="SFG68778.1"/>
    <property type="molecule type" value="Genomic_DNA"/>
</dbReference>
<evidence type="ECO:0000256" key="3">
    <source>
        <dbReference type="ARBA" id="ARBA00022833"/>
    </source>
</evidence>
<evidence type="ECO:0000256" key="2">
    <source>
        <dbReference type="ARBA" id="ARBA00022491"/>
    </source>
</evidence>
<keyword evidence="5" id="KW-0238">DNA-binding</keyword>
<dbReference type="Proteomes" id="UP000199337">
    <property type="component" value="Unassembled WGS sequence"/>
</dbReference>
<dbReference type="RefSeq" id="WP_092471571.1">
    <property type="nucleotide sequence ID" value="NZ_FOOX01000008.1"/>
</dbReference>
<feature type="binding site" evidence="7">
    <location>
        <position position="93"/>
    </location>
    <ligand>
        <name>Zn(2+)</name>
        <dbReference type="ChEBI" id="CHEBI:29105"/>
    </ligand>
</feature>
<dbReference type="Gene3D" id="1.10.10.10">
    <property type="entry name" value="Winged helix-like DNA-binding domain superfamily/Winged helix DNA-binding domain"/>
    <property type="match status" value="1"/>
</dbReference>
<dbReference type="PANTHER" id="PTHR33202:SF7">
    <property type="entry name" value="FERRIC UPTAKE REGULATION PROTEIN"/>
    <property type="match status" value="1"/>
</dbReference>
<dbReference type="GO" id="GO:1900376">
    <property type="term" value="P:regulation of secondary metabolite biosynthetic process"/>
    <property type="evidence" value="ECO:0007669"/>
    <property type="project" value="TreeGrafter"/>
</dbReference>
<keyword evidence="10" id="KW-1185">Reference proteome</keyword>
<dbReference type="InterPro" id="IPR036388">
    <property type="entry name" value="WH-like_DNA-bd_sf"/>
</dbReference>
<dbReference type="SUPFAM" id="SSF46785">
    <property type="entry name" value="Winged helix' DNA-binding domain"/>
    <property type="match status" value="1"/>
</dbReference>
<comment type="similarity">
    <text evidence="1">Belongs to the Fur family.</text>
</comment>
<gene>
    <name evidence="9" type="ORF">SAMN05660649_02358</name>
</gene>
<dbReference type="InterPro" id="IPR043135">
    <property type="entry name" value="Fur_C"/>
</dbReference>
<dbReference type="STRING" id="341036.SAMN05660649_02358"/>
<sequence>MNASHEIFQILKDSGYKLTRQRRVIIDALAKHNRPVTAQEIYLQVRKNLPSISQDTLYRNLEVLAFVRVVNRIRVRGGDRFELAEQHHHHFICLKCGEVKCLKGCPIGPQQLSEANKNNLEVLYHNFELSGYCEKCRHRKEG</sequence>
<dbReference type="AlphaFoldDB" id="A0A1I2TV73"/>
<feature type="binding site" evidence="7">
    <location>
        <position position="96"/>
    </location>
    <ligand>
        <name>Zn(2+)</name>
        <dbReference type="ChEBI" id="CHEBI:29105"/>
    </ligand>
</feature>
<feature type="binding site" evidence="8">
    <location>
        <position position="87"/>
    </location>
    <ligand>
        <name>Fe cation</name>
        <dbReference type="ChEBI" id="CHEBI:24875"/>
    </ligand>
</feature>
<organism evidence="9 10">
    <name type="scientific">Desulfotruncus arcticus DSM 17038</name>
    <dbReference type="NCBI Taxonomy" id="1121424"/>
    <lineage>
        <taxon>Bacteria</taxon>
        <taxon>Bacillati</taxon>
        <taxon>Bacillota</taxon>
        <taxon>Clostridia</taxon>
        <taxon>Eubacteriales</taxon>
        <taxon>Desulfallaceae</taxon>
        <taxon>Desulfotruncus</taxon>
    </lineage>
</organism>
<dbReference type="OrthoDB" id="8659436at2"/>
<proteinExistence type="inferred from homology"/>
<keyword evidence="7" id="KW-0479">Metal-binding</keyword>
<dbReference type="GO" id="GO:0003700">
    <property type="term" value="F:DNA-binding transcription factor activity"/>
    <property type="evidence" value="ECO:0007669"/>
    <property type="project" value="InterPro"/>
</dbReference>
<feature type="binding site" evidence="7">
    <location>
        <position position="136"/>
    </location>
    <ligand>
        <name>Zn(2+)</name>
        <dbReference type="ChEBI" id="CHEBI:29105"/>
    </ligand>
</feature>
<evidence type="ECO:0000256" key="6">
    <source>
        <dbReference type="ARBA" id="ARBA00023163"/>
    </source>
</evidence>
<dbReference type="Pfam" id="PF01475">
    <property type="entry name" value="FUR"/>
    <property type="match status" value="1"/>
</dbReference>
<dbReference type="InterPro" id="IPR002481">
    <property type="entry name" value="FUR"/>
</dbReference>
<name>A0A1I2TV73_9FIRM</name>
<dbReference type="GO" id="GO:0045892">
    <property type="term" value="P:negative regulation of DNA-templated transcription"/>
    <property type="evidence" value="ECO:0007669"/>
    <property type="project" value="TreeGrafter"/>
</dbReference>
<evidence type="ECO:0000256" key="8">
    <source>
        <dbReference type="PIRSR" id="PIRSR602481-2"/>
    </source>
</evidence>
<evidence type="ECO:0000256" key="7">
    <source>
        <dbReference type="PIRSR" id="PIRSR602481-1"/>
    </source>
</evidence>
<keyword evidence="4" id="KW-0805">Transcription regulation</keyword>
<dbReference type="GO" id="GO:0000976">
    <property type="term" value="F:transcription cis-regulatory region binding"/>
    <property type="evidence" value="ECO:0007669"/>
    <property type="project" value="TreeGrafter"/>
</dbReference>
<comment type="cofactor">
    <cofactor evidence="8">
        <name>Mn(2+)</name>
        <dbReference type="ChEBI" id="CHEBI:29035"/>
    </cofactor>
    <cofactor evidence="8">
        <name>Fe(2+)</name>
        <dbReference type="ChEBI" id="CHEBI:29033"/>
    </cofactor>
    <text evidence="8">Binds 1 Mn(2+) or Fe(2+) ion per subunit.</text>
</comment>
<accession>A0A1I2TV73</accession>
<evidence type="ECO:0000256" key="5">
    <source>
        <dbReference type="ARBA" id="ARBA00023125"/>
    </source>
</evidence>
<dbReference type="InterPro" id="IPR036390">
    <property type="entry name" value="WH_DNA-bd_sf"/>
</dbReference>
<reference evidence="10" key="1">
    <citation type="submission" date="2016-10" db="EMBL/GenBank/DDBJ databases">
        <authorList>
            <person name="Varghese N."/>
            <person name="Submissions S."/>
        </authorList>
    </citation>
    <scope>NUCLEOTIDE SEQUENCE [LARGE SCALE GENOMIC DNA]</scope>
    <source>
        <strain evidence="10">DSM 17038</strain>
    </source>
</reference>
<feature type="binding site" evidence="7">
    <location>
        <position position="133"/>
    </location>
    <ligand>
        <name>Zn(2+)</name>
        <dbReference type="ChEBI" id="CHEBI:29105"/>
    </ligand>
</feature>
<evidence type="ECO:0000256" key="1">
    <source>
        <dbReference type="ARBA" id="ARBA00007957"/>
    </source>
</evidence>
<dbReference type="PANTHER" id="PTHR33202">
    <property type="entry name" value="ZINC UPTAKE REGULATION PROTEIN"/>
    <property type="match status" value="1"/>
</dbReference>